<keyword evidence="3" id="KW-1185">Reference proteome</keyword>
<dbReference type="EMBL" id="CP109965">
    <property type="protein sequence ID" value="WAJ70159.1"/>
    <property type="molecule type" value="Genomic_DNA"/>
</dbReference>
<gene>
    <name evidence="2" type="ORF">OLW01_13600</name>
</gene>
<dbReference type="RefSeq" id="WP_268074462.1">
    <property type="nucleotide sequence ID" value="NZ_CP109965.1"/>
</dbReference>
<evidence type="ECO:0008006" key="4">
    <source>
        <dbReference type="Google" id="ProtNLM"/>
    </source>
</evidence>
<accession>A0ABY7APB9</accession>
<protein>
    <recommendedName>
        <fullName evidence="4">DUF3828 domain-containing protein</fullName>
    </recommendedName>
</protein>
<keyword evidence="1" id="KW-0732">Signal</keyword>
<feature type="chain" id="PRO_5046289703" description="DUF3828 domain-containing protein" evidence="1">
    <location>
        <begin position="26"/>
        <end position="185"/>
    </location>
</feature>
<evidence type="ECO:0000313" key="3">
    <source>
        <dbReference type="Proteomes" id="UP001163726"/>
    </source>
</evidence>
<reference evidence="2" key="1">
    <citation type="submission" date="2022-10" db="EMBL/GenBank/DDBJ databases">
        <title>Catenovulum adriacola sp. nov. isolated in the Harbour of Susak.</title>
        <authorList>
            <person name="Schoch T."/>
            <person name="Reich S.J."/>
            <person name="Stoeferle S."/>
            <person name="Flaiz M."/>
            <person name="Kazda M."/>
            <person name="Riedel C.U."/>
            <person name="Duerre P."/>
        </authorList>
    </citation>
    <scope>NUCLEOTIDE SEQUENCE</scope>
    <source>
        <strain evidence="2">TS8</strain>
    </source>
</reference>
<organism evidence="2 3">
    <name type="scientific">Catenovulum adriaticum</name>
    <dbReference type="NCBI Taxonomy" id="2984846"/>
    <lineage>
        <taxon>Bacteria</taxon>
        <taxon>Pseudomonadati</taxon>
        <taxon>Pseudomonadota</taxon>
        <taxon>Gammaproteobacteria</taxon>
        <taxon>Alteromonadales</taxon>
        <taxon>Alteromonadaceae</taxon>
        <taxon>Catenovulum</taxon>
    </lineage>
</organism>
<feature type="signal peptide" evidence="1">
    <location>
        <begin position="1"/>
        <end position="25"/>
    </location>
</feature>
<evidence type="ECO:0000256" key="1">
    <source>
        <dbReference type="SAM" id="SignalP"/>
    </source>
</evidence>
<sequence length="185" mass="22016">MNSLRKQWLIAMLLFATGISSLAEAKTHIAYQDQGEQAFTLVQKYKLHQQKYQDVVIENFVPAARDVNNGADQQVVRFLSAIVKDDFAWWKSTWTQETLNDWDQKLVLNKDKRLFNYWKARVNHQTKVQLVDFIVFKQTVLVGFNLLNQQREYHLLALVLEDSRWRLDQNFMQSDLYRQIKQSVY</sequence>
<proteinExistence type="predicted"/>
<name>A0ABY7APB9_9ALTE</name>
<evidence type="ECO:0000313" key="2">
    <source>
        <dbReference type="EMBL" id="WAJ70159.1"/>
    </source>
</evidence>
<dbReference type="Proteomes" id="UP001163726">
    <property type="component" value="Chromosome"/>
</dbReference>